<dbReference type="PROSITE" id="PS50949">
    <property type="entry name" value="HTH_GNTR"/>
    <property type="match status" value="1"/>
</dbReference>
<dbReference type="GO" id="GO:0003677">
    <property type="term" value="F:DNA binding"/>
    <property type="evidence" value="ECO:0007669"/>
    <property type="project" value="UniProtKB-KW"/>
</dbReference>
<dbReference type="CDD" id="cd07377">
    <property type="entry name" value="WHTH_GntR"/>
    <property type="match status" value="1"/>
</dbReference>
<dbReference type="AlphaFoldDB" id="A0AAN1WKT8"/>
<protein>
    <submittedName>
        <fullName evidence="5">GntR family transcriptional regulator</fullName>
    </submittedName>
</protein>
<evidence type="ECO:0000259" key="4">
    <source>
        <dbReference type="PROSITE" id="PS50949"/>
    </source>
</evidence>
<dbReference type="InterPro" id="IPR036388">
    <property type="entry name" value="WH-like_DNA-bd_sf"/>
</dbReference>
<proteinExistence type="predicted"/>
<organism evidence="5 6">
    <name type="scientific">Marinagarivorans cellulosilyticus</name>
    <dbReference type="NCBI Taxonomy" id="2721545"/>
    <lineage>
        <taxon>Bacteria</taxon>
        <taxon>Pseudomonadati</taxon>
        <taxon>Pseudomonadota</taxon>
        <taxon>Gammaproteobacteria</taxon>
        <taxon>Cellvibrionales</taxon>
        <taxon>Cellvibrionaceae</taxon>
        <taxon>Marinagarivorans</taxon>
    </lineage>
</organism>
<dbReference type="PANTHER" id="PTHR38445:SF10">
    <property type="entry name" value="GNTR-FAMILY TRANSCRIPTIONAL REGULATOR"/>
    <property type="match status" value="1"/>
</dbReference>
<dbReference type="KEGG" id="marq:MARGE09_P3629"/>
<gene>
    <name evidence="5" type="ORF">MARGE09_P3629</name>
</gene>
<dbReference type="RefSeq" id="WP_236984694.1">
    <property type="nucleotide sequence ID" value="NZ_AP023086.1"/>
</dbReference>
<dbReference type="Gene3D" id="1.10.10.10">
    <property type="entry name" value="Winged helix-like DNA-binding domain superfamily/Winged helix DNA-binding domain"/>
    <property type="match status" value="1"/>
</dbReference>
<dbReference type="Proteomes" id="UP001320119">
    <property type="component" value="Chromosome"/>
</dbReference>
<sequence>MQDQWNDDQPIYRQLRDRMVGLILEGAFQEGESIPSVRAVSADYQINHLTVSKAYQALVDEGLVEKRRGLGMFVVPGAQEKILHAEKTQFLTVELPKLIQRIEQLGISKQELLGYLPIDNSSQDSQEA</sequence>
<keyword evidence="2" id="KW-0238">DNA-binding</keyword>
<keyword evidence="1" id="KW-0805">Transcription regulation</keyword>
<keyword evidence="6" id="KW-1185">Reference proteome</keyword>
<dbReference type="Pfam" id="PF00392">
    <property type="entry name" value="GntR"/>
    <property type="match status" value="1"/>
</dbReference>
<dbReference type="SMART" id="SM00345">
    <property type="entry name" value="HTH_GNTR"/>
    <property type="match status" value="1"/>
</dbReference>
<evidence type="ECO:0000256" key="2">
    <source>
        <dbReference type="ARBA" id="ARBA00023125"/>
    </source>
</evidence>
<keyword evidence="3" id="KW-0804">Transcription</keyword>
<accession>A0AAN1WKT8</accession>
<name>A0AAN1WKT8_9GAMM</name>
<evidence type="ECO:0000313" key="5">
    <source>
        <dbReference type="EMBL" id="BCD99427.1"/>
    </source>
</evidence>
<dbReference type="GO" id="GO:0003700">
    <property type="term" value="F:DNA-binding transcription factor activity"/>
    <property type="evidence" value="ECO:0007669"/>
    <property type="project" value="InterPro"/>
</dbReference>
<feature type="domain" description="HTH gntR-type" evidence="4">
    <location>
        <begin position="9"/>
        <end position="77"/>
    </location>
</feature>
<evidence type="ECO:0000256" key="3">
    <source>
        <dbReference type="ARBA" id="ARBA00023163"/>
    </source>
</evidence>
<dbReference type="PANTHER" id="PTHR38445">
    <property type="entry name" value="HTH-TYPE TRANSCRIPTIONAL REPRESSOR YTRA"/>
    <property type="match status" value="1"/>
</dbReference>
<dbReference type="EMBL" id="AP023086">
    <property type="protein sequence ID" value="BCD99427.1"/>
    <property type="molecule type" value="Genomic_DNA"/>
</dbReference>
<dbReference type="SUPFAM" id="SSF46785">
    <property type="entry name" value="Winged helix' DNA-binding domain"/>
    <property type="match status" value="1"/>
</dbReference>
<reference evidence="5 6" key="1">
    <citation type="journal article" date="2022" name="IScience">
        <title>An ultrasensitive nanofiber-based assay for enzymatic hydrolysis and deep-sea microbial degradation of cellulose.</title>
        <authorList>
            <person name="Tsudome M."/>
            <person name="Tachioka M."/>
            <person name="Miyazaki M."/>
            <person name="Uchimura K."/>
            <person name="Tsuda M."/>
            <person name="Takaki Y."/>
            <person name="Deguchi S."/>
        </authorList>
    </citation>
    <scope>NUCLEOTIDE SEQUENCE [LARGE SCALE GENOMIC DNA]</scope>
    <source>
        <strain evidence="5 6">GE09</strain>
    </source>
</reference>
<dbReference type="InterPro" id="IPR000524">
    <property type="entry name" value="Tscrpt_reg_HTH_GntR"/>
</dbReference>
<evidence type="ECO:0000256" key="1">
    <source>
        <dbReference type="ARBA" id="ARBA00023015"/>
    </source>
</evidence>
<dbReference type="InterPro" id="IPR036390">
    <property type="entry name" value="WH_DNA-bd_sf"/>
</dbReference>
<evidence type="ECO:0000313" key="6">
    <source>
        <dbReference type="Proteomes" id="UP001320119"/>
    </source>
</evidence>
<dbReference type="Gene3D" id="6.10.250.1220">
    <property type="match status" value="1"/>
</dbReference>